<dbReference type="PROSITE" id="PS51198">
    <property type="entry name" value="UVRD_HELICASE_ATP_BIND"/>
    <property type="match status" value="1"/>
</dbReference>
<evidence type="ECO:0000256" key="4">
    <source>
        <dbReference type="ARBA" id="ARBA00022806"/>
    </source>
</evidence>
<dbReference type="EMBL" id="ONZF01000003">
    <property type="protein sequence ID" value="SPJ23899.1"/>
    <property type="molecule type" value="Genomic_DNA"/>
</dbReference>
<dbReference type="PANTHER" id="PTHR11070">
    <property type="entry name" value="UVRD / RECB / PCRA DNA HELICASE FAMILY MEMBER"/>
    <property type="match status" value="1"/>
</dbReference>
<evidence type="ECO:0000256" key="5">
    <source>
        <dbReference type="ARBA" id="ARBA00022840"/>
    </source>
</evidence>
<dbReference type="GO" id="GO:0005829">
    <property type="term" value="C:cytosol"/>
    <property type="evidence" value="ECO:0007669"/>
    <property type="project" value="TreeGrafter"/>
</dbReference>
<dbReference type="Gene3D" id="3.40.50.300">
    <property type="entry name" value="P-loop containing nucleotide triphosphate hydrolases"/>
    <property type="match status" value="2"/>
</dbReference>
<evidence type="ECO:0000256" key="10">
    <source>
        <dbReference type="ARBA" id="ARBA00034808"/>
    </source>
</evidence>
<feature type="domain" description="UvrD-like helicase C-terminal" evidence="16">
    <location>
        <begin position="311"/>
        <end position="585"/>
    </location>
</feature>
<name>A0A2R8BUQ9_9RHOB</name>
<dbReference type="InterPro" id="IPR014017">
    <property type="entry name" value="DNA_helicase_UvrD-like_C"/>
</dbReference>
<evidence type="ECO:0000256" key="9">
    <source>
        <dbReference type="ARBA" id="ARBA00034617"/>
    </source>
</evidence>
<keyword evidence="5 13" id="KW-0067">ATP-binding</keyword>
<proteinExistence type="inferred from homology"/>
<sequence length="796" mass="88988">MSEFSDEDAFEAAVPLSRQAAAMRPSPWLDDLNPAQRQAVEALDGPVLMLAGAGTGKTKALTARIAHLMTTGRARPNEILAVTFTNKAAREMKDRVGRLLGQTVEGMPWLGTFHAICVKLLRRHAELVGLKSNFTILDTDDQQRLLKQLIVAENIDEKRWPPRMLAGLIDHWKNRAWTPQKVPASEASAFNHRGTELYDYYQRRLKELNAVDFGDLLLHMVTIFQDHPDVLEQYQRWFRYILVDEYQDTNVAQYLWLRLLAQSHKNICCVGDDDQSIYGWRGAEVGNILRFEKDFPGATVVRLEQNYRSTPHILAAASGVIDANQGRLGKTLWTAEEQGEKVRLIGHWDGDEEARWVGEEIESMAKGTRGMRSFSLDDMAILVRASHQMRAFEDRFLTIGLPYRVIGGPRFYERMEIRDAMAYFRLAVSPDDDLAFERIVNTPKRGLGDKAQQKIQIAARENGASLVDGARILLQDKGLGGKGAAELRVLVDGIARWHDAVRAGERSHIELAEVILDESGYTTFWQNEKSPEAPGRLENLKELVKALEGFENLQGFLEHVALIMDNESESEGAKVSIMTLHGAKGLEFPAVFLPGWEDGLFPSQRSMDESGLKGLEEERRLAYVGITRAEEVCTISFAANRRVYGQWQSALPSRFIDELPADHVEVLTPPGLYGGGYGAAGMAASASPQIMAESQSDLHDRASRADVYNSPGWRRLQERSQQRPMSQPRESRNMVVDAEAVSSFTEGDRVFHQKFGYGTVTGLEGDKVDVSFDKAGSKKLVGRFLVEAAQAGDVPF</sequence>
<evidence type="ECO:0000256" key="12">
    <source>
        <dbReference type="ARBA" id="ARBA00048988"/>
    </source>
</evidence>
<evidence type="ECO:0000256" key="8">
    <source>
        <dbReference type="ARBA" id="ARBA00025289"/>
    </source>
</evidence>
<dbReference type="GO" id="GO:0003677">
    <property type="term" value="F:DNA binding"/>
    <property type="evidence" value="ECO:0007669"/>
    <property type="project" value="UniProtKB-KW"/>
</dbReference>
<dbReference type="EC" id="5.6.2.4" evidence="10"/>
<comment type="function">
    <text evidence="8">Has both ATPase and helicase activities. Unwinds DNA duplexes with 3' to 5' polarity with respect to the bound strand and initiates unwinding most effectively when a single-stranded region is present. Involved in the post-incision events of nucleotide excision repair and methyl-directed mismatch repair.</text>
</comment>
<evidence type="ECO:0000313" key="17">
    <source>
        <dbReference type="EMBL" id="SPJ23899.1"/>
    </source>
</evidence>
<dbReference type="PROSITE" id="PS51217">
    <property type="entry name" value="UVRD_HELICASE_CTER"/>
    <property type="match status" value="1"/>
</dbReference>
<dbReference type="CDD" id="cd17932">
    <property type="entry name" value="DEXQc_UvrD"/>
    <property type="match status" value="1"/>
</dbReference>
<evidence type="ECO:0000256" key="6">
    <source>
        <dbReference type="ARBA" id="ARBA00023125"/>
    </source>
</evidence>
<dbReference type="SUPFAM" id="SSF52540">
    <property type="entry name" value="P-loop containing nucleoside triphosphate hydrolases"/>
    <property type="match status" value="1"/>
</dbReference>
<dbReference type="InterPro" id="IPR027417">
    <property type="entry name" value="P-loop_NTPase"/>
</dbReference>
<comment type="similarity">
    <text evidence="1">Belongs to the helicase family. UvrD subfamily.</text>
</comment>
<evidence type="ECO:0000256" key="13">
    <source>
        <dbReference type="PROSITE-ProRule" id="PRU00560"/>
    </source>
</evidence>
<dbReference type="RefSeq" id="WP_108893757.1">
    <property type="nucleotide sequence ID" value="NZ_ONZF01000003.1"/>
</dbReference>
<gene>
    <name evidence="17" type="primary">uvrD</name>
    <name evidence="17" type="ORF">PAA8504_01719</name>
</gene>
<dbReference type="CDD" id="cd18807">
    <property type="entry name" value="SF1_C_UvrD"/>
    <property type="match status" value="1"/>
</dbReference>
<keyword evidence="6" id="KW-0238">DNA-binding</keyword>
<evidence type="ECO:0000256" key="2">
    <source>
        <dbReference type="ARBA" id="ARBA00022741"/>
    </source>
</evidence>
<evidence type="ECO:0000256" key="3">
    <source>
        <dbReference type="ARBA" id="ARBA00022801"/>
    </source>
</evidence>
<dbReference type="GO" id="GO:0016887">
    <property type="term" value="F:ATP hydrolysis activity"/>
    <property type="evidence" value="ECO:0007669"/>
    <property type="project" value="RHEA"/>
</dbReference>
<evidence type="ECO:0000259" key="16">
    <source>
        <dbReference type="PROSITE" id="PS51217"/>
    </source>
</evidence>
<feature type="domain" description="UvrD-like helicase ATP-binding" evidence="15">
    <location>
        <begin position="30"/>
        <end position="310"/>
    </location>
</feature>
<accession>A0A2R8BUQ9</accession>
<comment type="catalytic activity">
    <reaction evidence="9">
        <text>Couples ATP hydrolysis with the unwinding of duplex DNA by translocating in the 3'-5' direction.</text>
        <dbReference type="EC" id="5.6.2.4"/>
    </reaction>
</comment>
<protein>
    <recommendedName>
        <fullName evidence="10">DNA 3'-5' helicase</fullName>
        <ecNumber evidence="10">5.6.2.4</ecNumber>
    </recommendedName>
    <alternativeName>
        <fullName evidence="11">DNA 3'-5' helicase II</fullName>
    </alternativeName>
</protein>
<dbReference type="InterPro" id="IPR014016">
    <property type="entry name" value="UvrD-like_ATP-bd"/>
</dbReference>
<evidence type="ECO:0000313" key="18">
    <source>
        <dbReference type="Proteomes" id="UP000244912"/>
    </source>
</evidence>
<dbReference type="GO" id="GO:0009314">
    <property type="term" value="P:response to radiation"/>
    <property type="evidence" value="ECO:0007669"/>
    <property type="project" value="UniProtKB-ARBA"/>
</dbReference>
<evidence type="ECO:0000259" key="15">
    <source>
        <dbReference type="PROSITE" id="PS51198"/>
    </source>
</evidence>
<evidence type="ECO:0000256" key="1">
    <source>
        <dbReference type="ARBA" id="ARBA00009922"/>
    </source>
</evidence>
<evidence type="ECO:0000256" key="11">
    <source>
        <dbReference type="ARBA" id="ARBA00034923"/>
    </source>
</evidence>
<feature type="region of interest" description="Disordered" evidence="14">
    <location>
        <begin position="709"/>
        <end position="732"/>
    </location>
</feature>
<dbReference type="PANTHER" id="PTHR11070:SF2">
    <property type="entry name" value="ATP-DEPENDENT DNA HELICASE SRS2"/>
    <property type="match status" value="1"/>
</dbReference>
<comment type="catalytic activity">
    <reaction evidence="12">
        <text>ATP + H2O = ADP + phosphate + H(+)</text>
        <dbReference type="Rhea" id="RHEA:13065"/>
        <dbReference type="ChEBI" id="CHEBI:15377"/>
        <dbReference type="ChEBI" id="CHEBI:15378"/>
        <dbReference type="ChEBI" id="CHEBI:30616"/>
        <dbReference type="ChEBI" id="CHEBI:43474"/>
        <dbReference type="ChEBI" id="CHEBI:456216"/>
        <dbReference type="EC" id="5.6.2.4"/>
    </reaction>
</comment>
<keyword evidence="3 13" id="KW-0378">Hydrolase</keyword>
<keyword evidence="2 13" id="KW-0547">Nucleotide-binding</keyword>
<evidence type="ECO:0000256" key="14">
    <source>
        <dbReference type="SAM" id="MobiDB-lite"/>
    </source>
</evidence>
<dbReference type="GO" id="GO:0000725">
    <property type="term" value="P:recombinational repair"/>
    <property type="evidence" value="ECO:0007669"/>
    <property type="project" value="TreeGrafter"/>
</dbReference>
<organism evidence="17 18">
    <name type="scientific">Palleronia abyssalis</name>
    <dbReference type="NCBI Taxonomy" id="1501240"/>
    <lineage>
        <taxon>Bacteria</taxon>
        <taxon>Pseudomonadati</taxon>
        <taxon>Pseudomonadota</taxon>
        <taxon>Alphaproteobacteria</taxon>
        <taxon>Rhodobacterales</taxon>
        <taxon>Roseobacteraceae</taxon>
        <taxon>Palleronia</taxon>
    </lineage>
</organism>
<dbReference type="Pfam" id="PF13361">
    <property type="entry name" value="UvrD_C"/>
    <property type="match status" value="2"/>
</dbReference>
<reference evidence="17 18" key="1">
    <citation type="submission" date="2018-03" db="EMBL/GenBank/DDBJ databases">
        <authorList>
            <person name="Keele B.F."/>
        </authorList>
    </citation>
    <scope>NUCLEOTIDE SEQUENCE [LARGE SCALE GENOMIC DNA]</scope>
    <source>
        <strain evidence="17 18">CECT 8504</strain>
    </source>
</reference>
<keyword evidence="7" id="KW-0413">Isomerase</keyword>
<keyword evidence="18" id="KW-1185">Reference proteome</keyword>
<dbReference type="GO" id="GO:0043138">
    <property type="term" value="F:3'-5' DNA helicase activity"/>
    <property type="evidence" value="ECO:0007669"/>
    <property type="project" value="UniProtKB-EC"/>
</dbReference>
<dbReference type="Gene3D" id="1.10.486.10">
    <property type="entry name" value="PCRA, domain 4"/>
    <property type="match status" value="1"/>
</dbReference>
<dbReference type="GO" id="GO:0033202">
    <property type="term" value="C:DNA helicase complex"/>
    <property type="evidence" value="ECO:0007669"/>
    <property type="project" value="TreeGrafter"/>
</dbReference>
<dbReference type="Proteomes" id="UP000244912">
    <property type="component" value="Unassembled WGS sequence"/>
</dbReference>
<dbReference type="InterPro" id="IPR013986">
    <property type="entry name" value="DExx_box_DNA_helicase_dom_sf"/>
</dbReference>
<keyword evidence="4 13" id="KW-0347">Helicase</keyword>
<evidence type="ECO:0000256" key="7">
    <source>
        <dbReference type="ARBA" id="ARBA00023235"/>
    </source>
</evidence>
<dbReference type="FunFam" id="1.10.10.160:FF:000001">
    <property type="entry name" value="ATP-dependent DNA helicase"/>
    <property type="match status" value="1"/>
</dbReference>
<dbReference type="InterPro" id="IPR000212">
    <property type="entry name" value="DNA_helicase_UvrD/REP"/>
</dbReference>
<feature type="binding site" evidence="13">
    <location>
        <begin position="51"/>
        <end position="58"/>
    </location>
    <ligand>
        <name>ATP</name>
        <dbReference type="ChEBI" id="CHEBI:30616"/>
    </ligand>
</feature>
<dbReference type="GO" id="GO:0005524">
    <property type="term" value="F:ATP binding"/>
    <property type="evidence" value="ECO:0007669"/>
    <property type="project" value="UniProtKB-UniRule"/>
</dbReference>
<dbReference type="OrthoDB" id="9806690at2"/>
<dbReference type="FunFam" id="3.40.50.300:FF:001890">
    <property type="entry name" value="DNA helicase"/>
    <property type="match status" value="1"/>
</dbReference>
<dbReference type="Pfam" id="PF00580">
    <property type="entry name" value="UvrD-helicase"/>
    <property type="match status" value="1"/>
</dbReference>
<dbReference type="Gene3D" id="1.10.10.160">
    <property type="match status" value="1"/>
</dbReference>
<dbReference type="AlphaFoldDB" id="A0A2R8BUQ9"/>